<dbReference type="OrthoDB" id="9783733at2"/>
<dbReference type="InterPro" id="IPR014284">
    <property type="entry name" value="RNA_pol_sigma-70_dom"/>
</dbReference>
<protein>
    <submittedName>
        <fullName evidence="6">RNA polymerase sigma70 factor</fullName>
    </submittedName>
</protein>
<evidence type="ECO:0000256" key="4">
    <source>
        <dbReference type="ARBA" id="ARBA00023163"/>
    </source>
</evidence>
<dbReference type="InterPro" id="IPR036388">
    <property type="entry name" value="WH-like_DNA-bd_sf"/>
</dbReference>
<organism evidence="6 7">
    <name type="scientific">Stenotrophomonas humi</name>
    <dbReference type="NCBI Taxonomy" id="405444"/>
    <lineage>
        <taxon>Bacteria</taxon>
        <taxon>Pseudomonadati</taxon>
        <taxon>Pseudomonadota</taxon>
        <taxon>Gammaproteobacteria</taxon>
        <taxon>Lysobacterales</taxon>
        <taxon>Lysobacteraceae</taxon>
        <taxon>Stenotrophomonas</taxon>
    </lineage>
</organism>
<dbReference type="GO" id="GO:0016987">
    <property type="term" value="F:sigma factor activity"/>
    <property type="evidence" value="ECO:0007669"/>
    <property type="project" value="UniProtKB-KW"/>
</dbReference>
<dbReference type="NCBIfam" id="TIGR02937">
    <property type="entry name" value="sigma70-ECF"/>
    <property type="match status" value="1"/>
</dbReference>
<dbReference type="SUPFAM" id="SSF88659">
    <property type="entry name" value="Sigma3 and sigma4 domains of RNA polymerase sigma factors"/>
    <property type="match status" value="1"/>
</dbReference>
<dbReference type="Gene3D" id="1.10.1740.10">
    <property type="match status" value="1"/>
</dbReference>
<accession>A0A0R0CDE6</accession>
<evidence type="ECO:0000256" key="3">
    <source>
        <dbReference type="ARBA" id="ARBA00023082"/>
    </source>
</evidence>
<dbReference type="NCBIfam" id="NF006550">
    <property type="entry name" value="PRK09047.1"/>
    <property type="match status" value="1"/>
</dbReference>
<dbReference type="GO" id="GO:0006352">
    <property type="term" value="P:DNA-templated transcription initiation"/>
    <property type="evidence" value="ECO:0007669"/>
    <property type="project" value="InterPro"/>
</dbReference>
<dbReference type="SUPFAM" id="SSF88946">
    <property type="entry name" value="Sigma2 domain of RNA polymerase sigma factors"/>
    <property type="match status" value="1"/>
</dbReference>
<gene>
    <name evidence="6" type="ORF">ABB26_07485</name>
</gene>
<comment type="similarity">
    <text evidence="1">Belongs to the sigma-70 factor family. ECF subfamily.</text>
</comment>
<dbReference type="CDD" id="cd06171">
    <property type="entry name" value="Sigma70_r4"/>
    <property type="match status" value="1"/>
</dbReference>
<keyword evidence="4" id="KW-0804">Transcription</keyword>
<keyword evidence="3" id="KW-0731">Sigma factor</keyword>
<keyword evidence="2" id="KW-0805">Transcription regulation</keyword>
<dbReference type="Gene3D" id="1.10.10.10">
    <property type="entry name" value="Winged helix-like DNA-binding domain superfamily/Winged helix DNA-binding domain"/>
    <property type="match status" value="1"/>
</dbReference>
<dbReference type="AlphaFoldDB" id="A0A0R0CDE6"/>
<dbReference type="EMBL" id="LDJI01000013">
    <property type="protein sequence ID" value="KRG64458.1"/>
    <property type="molecule type" value="Genomic_DNA"/>
</dbReference>
<dbReference type="GO" id="GO:0003677">
    <property type="term" value="F:DNA binding"/>
    <property type="evidence" value="ECO:0007669"/>
    <property type="project" value="InterPro"/>
</dbReference>
<comment type="caution">
    <text evidence="6">The sequence shown here is derived from an EMBL/GenBank/DDBJ whole genome shotgun (WGS) entry which is preliminary data.</text>
</comment>
<dbReference type="STRING" id="405444.ABB26_07485"/>
<evidence type="ECO:0000313" key="6">
    <source>
        <dbReference type="EMBL" id="KRG64458.1"/>
    </source>
</evidence>
<dbReference type="InterPro" id="IPR013249">
    <property type="entry name" value="RNA_pol_sigma70_r4_t2"/>
</dbReference>
<dbReference type="Proteomes" id="UP000050864">
    <property type="component" value="Unassembled WGS sequence"/>
</dbReference>
<dbReference type="InterPro" id="IPR013325">
    <property type="entry name" value="RNA_pol_sigma_r2"/>
</dbReference>
<evidence type="ECO:0000259" key="5">
    <source>
        <dbReference type="Pfam" id="PF08281"/>
    </source>
</evidence>
<dbReference type="InterPro" id="IPR039425">
    <property type="entry name" value="RNA_pol_sigma-70-like"/>
</dbReference>
<sequence>MLVTSPPLTSIAPPASLDAFLAGIGPRAFRFAEAGLRQRDDALDAVQDAMERMLGYREHPSEEWTPLFWSILRRRIIDLQRRRSFRLKFWAPQEEQDQDSAIDWADHTAGPAQQHEQQQDYARLVQALRQLPARQREAFGLRVLQELDVATTAKAMGCSEGSVKTHLSRARDALQKQLEATR</sequence>
<dbReference type="InterPro" id="IPR013324">
    <property type="entry name" value="RNA_pol_sigma_r3/r4-like"/>
</dbReference>
<reference evidence="6 7" key="1">
    <citation type="submission" date="2015-05" db="EMBL/GenBank/DDBJ databases">
        <title>Genome sequencing and analysis of members of genus Stenotrophomonas.</title>
        <authorList>
            <person name="Patil P.P."/>
            <person name="Midha S."/>
            <person name="Patil P.B."/>
        </authorList>
    </citation>
    <scope>NUCLEOTIDE SEQUENCE [LARGE SCALE GENOMIC DNA]</scope>
    <source>
        <strain evidence="6 7">DSM 18929</strain>
    </source>
</reference>
<evidence type="ECO:0000313" key="7">
    <source>
        <dbReference type="Proteomes" id="UP000050864"/>
    </source>
</evidence>
<dbReference type="PANTHER" id="PTHR43133:SF64">
    <property type="entry name" value="ECF SIGMA FACTOR"/>
    <property type="match status" value="1"/>
</dbReference>
<feature type="domain" description="RNA polymerase sigma factor 70 region 4 type 2" evidence="5">
    <location>
        <begin position="123"/>
        <end position="174"/>
    </location>
</feature>
<dbReference type="PANTHER" id="PTHR43133">
    <property type="entry name" value="RNA POLYMERASE ECF-TYPE SIGMA FACTO"/>
    <property type="match status" value="1"/>
</dbReference>
<proteinExistence type="inferred from homology"/>
<dbReference type="PATRIC" id="fig|405444.3.peg.508"/>
<keyword evidence="7" id="KW-1185">Reference proteome</keyword>
<name>A0A0R0CDE6_9GAMM</name>
<dbReference type="RefSeq" id="WP_057633059.1">
    <property type="nucleotide sequence ID" value="NZ_LDJI01000013.1"/>
</dbReference>
<dbReference type="Pfam" id="PF08281">
    <property type="entry name" value="Sigma70_r4_2"/>
    <property type="match status" value="1"/>
</dbReference>
<evidence type="ECO:0000256" key="2">
    <source>
        <dbReference type="ARBA" id="ARBA00023015"/>
    </source>
</evidence>
<evidence type="ECO:0000256" key="1">
    <source>
        <dbReference type="ARBA" id="ARBA00010641"/>
    </source>
</evidence>